<dbReference type="Proteomes" id="UP000254537">
    <property type="component" value="Chromosome"/>
</dbReference>
<organism evidence="1 2">
    <name type="scientific">Crenobacter cavernae</name>
    <dbReference type="NCBI Taxonomy" id="2290923"/>
    <lineage>
        <taxon>Bacteria</taxon>
        <taxon>Pseudomonadati</taxon>
        <taxon>Pseudomonadota</taxon>
        <taxon>Betaproteobacteria</taxon>
        <taxon>Neisseriales</taxon>
        <taxon>Neisseriaceae</taxon>
        <taxon>Crenobacter</taxon>
    </lineage>
</organism>
<accession>A0A345Y6S9</accession>
<sequence>MRWIMMLNQIDRLLHGWAEWRIKSASHGLGYKMSSLNMAMAGKVQGGGSLDMALPPDVDPDAEYTLLDSAVLQLPKVHQLVVNEWYCQPGTNQQKARALGVKVDTLKKYLGDAQVSVARVYDESREGRKRGLQTCGNFC</sequence>
<gene>
    <name evidence="1" type="ORF">DWG20_09345</name>
</gene>
<dbReference type="AlphaFoldDB" id="A0A345Y6S9"/>
<name>A0A345Y6S9_9NEIS</name>
<reference evidence="1 2" key="1">
    <citation type="submission" date="2018-07" db="EMBL/GenBank/DDBJ databases">
        <title>Crenobacter cavernae sp. nov., isolated from a karst cave.</title>
        <authorList>
            <person name="Zhu H."/>
        </authorList>
    </citation>
    <scope>NUCLEOTIDE SEQUENCE [LARGE SCALE GENOMIC DNA]</scope>
    <source>
        <strain evidence="1 2">K1W11S-77</strain>
    </source>
</reference>
<dbReference type="EMBL" id="CP031337">
    <property type="protein sequence ID" value="AXK39631.1"/>
    <property type="molecule type" value="Genomic_DNA"/>
</dbReference>
<evidence type="ECO:0000313" key="2">
    <source>
        <dbReference type="Proteomes" id="UP000254537"/>
    </source>
</evidence>
<protein>
    <submittedName>
        <fullName evidence="1">Uncharacterized protein</fullName>
    </submittedName>
</protein>
<dbReference type="KEGG" id="ccah:DWG20_09345"/>
<evidence type="ECO:0000313" key="1">
    <source>
        <dbReference type="EMBL" id="AXK39631.1"/>
    </source>
</evidence>
<proteinExistence type="predicted"/>